<feature type="compositionally biased region" description="Low complexity" evidence="1">
    <location>
        <begin position="176"/>
        <end position="196"/>
    </location>
</feature>
<evidence type="ECO:0000256" key="1">
    <source>
        <dbReference type="SAM" id="MobiDB-lite"/>
    </source>
</evidence>
<name>A0ABW4LH46_9MICO</name>
<feature type="compositionally biased region" description="Low complexity" evidence="1">
    <location>
        <begin position="203"/>
        <end position="223"/>
    </location>
</feature>
<comment type="caution">
    <text evidence="2">The sequence shown here is derived from an EMBL/GenBank/DDBJ whole genome shotgun (WGS) entry which is preliminary data.</text>
</comment>
<proteinExistence type="predicted"/>
<evidence type="ECO:0000313" key="3">
    <source>
        <dbReference type="Proteomes" id="UP001597347"/>
    </source>
</evidence>
<dbReference type="RefSeq" id="WP_377933472.1">
    <property type="nucleotide sequence ID" value="NZ_JBHUEA010000008.1"/>
</dbReference>
<dbReference type="EMBL" id="JBHUEA010000008">
    <property type="protein sequence ID" value="MFD1721334.1"/>
    <property type="molecule type" value="Genomic_DNA"/>
</dbReference>
<feature type="region of interest" description="Disordered" evidence="1">
    <location>
        <begin position="146"/>
        <end position="232"/>
    </location>
</feature>
<organism evidence="2 3">
    <name type="scientific">Amnibacterium endophyticum</name>
    <dbReference type="NCBI Taxonomy" id="2109337"/>
    <lineage>
        <taxon>Bacteria</taxon>
        <taxon>Bacillati</taxon>
        <taxon>Actinomycetota</taxon>
        <taxon>Actinomycetes</taxon>
        <taxon>Micrococcales</taxon>
        <taxon>Microbacteriaceae</taxon>
        <taxon>Amnibacterium</taxon>
    </lineage>
</organism>
<feature type="compositionally biased region" description="Polar residues" evidence="1">
    <location>
        <begin position="148"/>
        <end position="157"/>
    </location>
</feature>
<sequence>MQSFRKPTKRTALITGVAGAAVLGAIAVGGPAYADGMPSAAPSGSVAAPSAAAPSGAPTAPAAPSGAPAAPAAPGQHGPQGGPAGAPSPKPHIGGEVLSVSGSTVTVKDHDGFTRTIALSSGATVTKDGQKADTSAIVQGAHIEATGSVDSNGTTLDATEVRVGQPAGPGKGGPAASGPAADAKGGPAAGPAAGGRLPPPPQGGKAPQAPGQQGGAQQATPTPSASGYTQGS</sequence>
<reference evidence="3" key="1">
    <citation type="journal article" date="2019" name="Int. J. Syst. Evol. Microbiol.">
        <title>The Global Catalogue of Microorganisms (GCM) 10K type strain sequencing project: providing services to taxonomists for standard genome sequencing and annotation.</title>
        <authorList>
            <consortium name="The Broad Institute Genomics Platform"/>
            <consortium name="The Broad Institute Genome Sequencing Center for Infectious Disease"/>
            <person name="Wu L."/>
            <person name="Ma J."/>
        </authorList>
    </citation>
    <scope>NUCLEOTIDE SEQUENCE [LARGE SCALE GENOMIC DNA]</scope>
    <source>
        <strain evidence="3">CGMCC 1.12471</strain>
    </source>
</reference>
<accession>A0ABW4LH46</accession>
<keyword evidence="3" id="KW-1185">Reference proteome</keyword>
<evidence type="ECO:0000313" key="2">
    <source>
        <dbReference type="EMBL" id="MFD1721334.1"/>
    </source>
</evidence>
<protein>
    <recommendedName>
        <fullName evidence="4">DUF5666 domain-containing protein</fullName>
    </recommendedName>
</protein>
<feature type="compositionally biased region" description="Low complexity" evidence="1">
    <location>
        <begin position="38"/>
        <end position="77"/>
    </location>
</feature>
<dbReference type="Proteomes" id="UP001597347">
    <property type="component" value="Unassembled WGS sequence"/>
</dbReference>
<gene>
    <name evidence="2" type="ORF">ACFSBI_07205</name>
</gene>
<feature type="region of interest" description="Disordered" evidence="1">
    <location>
        <begin position="33"/>
        <end position="103"/>
    </location>
</feature>
<evidence type="ECO:0008006" key="4">
    <source>
        <dbReference type="Google" id="ProtNLM"/>
    </source>
</evidence>